<name>A0A412G2K2_9FIRM</name>
<dbReference type="SUPFAM" id="SSF46785">
    <property type="entry name" value="Winged helix' DNA-binding domain"/>
    <property type="match status" value="1"/>
</dbReference>
<evidence type="ECO:0000259" key="5">
    <source>
        <dbReference type="Pfam" id="PF00874"/>
    </source>
</evidence>
<gene>
    <name evidence="8" type="ORF">DWY25_07880</name>
</gene>
<evidence type="ECO:0000313" key="9">
    <source>
        <dbReference type="Proteomes" id="UP000284178"/>
    </source>
</evidence>
<feature type="domain" description="PRD" evidence="5">
    <location>
        <begin position="219"/>
        <end position="288"/>
    </location>
</feature>
<dbReference type="AlphaFoldDB" id="A0A412G2K2"/>
<evidence type="ECO:0000313" key="8">
    <source>
        <dbReference type="EMBL" id="RGR74691.1"/>
    </source>
</evidence>
<proteinExistence type="predicted"/>
<evidence type="ECO:0000256" key="2">
    <source>
        <dbReference type="ARBA" id="ARBA00023015"/>
    </source>
</evidence>
<dbReference type="PANTHER" id="PTHR30185">
    <property type="entry name" value="CRYPTIC BETA-GLUCOSIDE BGL OPERON ANTITERMINATOR"/>
    <property type="match status" value="1"/>
</dbReference>
<dbReference type="SUPFAM" id="SSF63520">
    <property type="entry name" value="PTS-regulatory domain, PRD"/>
    <property type="match status" value="1"/>
</dbReference>
<dbReference type="Pfam" id="PF08279">
    <property type="entry name" value="HTH_11"/>
    <property type="match status" value="1"/>
</dbReference>
<dbReference type="Gene3D" id="1.10.10.10">
    <property type="entry name" value="Winged helix-like DNA-binding domain superfamily/Winged helix DNA-binding domain"/>
    <property type="match status" value="1"/>
</dbReference>
<feature type="domain" description="Mga helix-turn-helix" evidence="6">
    <location>
        <begin position="105"/>
        <end position="172"/>
    </location>
</feature>
<evidence type="ECO:0000256" key="4">
    <source>
        <dbReference type="ARBA" id="ARBA00023163"/>
    </source>
</evidence>
<evidence type="ECO:0000259" key="6">
    <source>
        <dbReference type="Pfam" id="PF05043"/>
    </source>
</evidence>
<keyword evidence="3" id="KW-0010">Activator</keyword>
<dbReference type="InterPro" id="IPR011608">
    <property type="entry name" value="PRD"/>
</dbReference>
<feature type="domain" description="Helix-turn-helix type 11" evidence="7">
    <location>
        <begin position="7"/>
        <end position="64"/>
    </location>
</feature>
<dbReference type="Pfam" id="PF05043">
    <property type="entry name" value="Mga"/>
    <property type="match status" value="1"/>
</dbReference>
<sequence length="665" mass="78373">MANEKKRILQLFYILAQQDQYIRSYELAEKVGVTERTVKNDIPELEAFAKASGADLVAKKGKGYVLKVFDEERFEPVKTQLIIHFSNVGETPRAQNDRSNDILRRIIVENRFLTIEDIAEELYLTKSSIREDMKDVNFLLSKFNMRLKRRNEEGPLVKGSEFDRRMLMLCIFENHYHEAINLYKNTDFLSFFDRDDEERYEIRHIFLKTLRDSDCHILDINTQRLSRYLLLMVSRYQAGFPISLTQNQRKYIRRFREYSVAKDVIEKCQRFSGFDVSEDEILAFALLLIFWADIPWDCDLSQNYFELHDEAQDFISLFCKSIKKDYNLDITTIPGWSQILCAGIIPMLVQKDFNASFHSVRSLHFEDARIHDCPLAAKFAHNLARLFEERYHCQLSLYNLITFAGHLNVLLLMISYSFTPVRAIVSNGGGYLSSGIFKRIIESRFGSYFSCLDVYELYEMRKLPVKDYDWAILSYPYYSYKYDWPCLMVDSIPTQSQMNDIYNQVILSGVQLQPALDHLHLTSLNIYRDFEYENMDSFLRLISYKMGKDAECVDKIQADLHYTVKTCVANKVCILFIKRRWVKKGIFEIYQLNQEKQFDEQPILHIVVISVDFDNNLEAVRFVNDLLMMFFKDNENLWMLIENHRVTELTEIVRASLKALPISLD</sequence>
<dbReference type="Proteomes" id="UP000284178">
    <property type="component" value="Unassembled WGS sequence"/>
</dbReference>
<keyword evidence="9" id="KW-1185">Reference proteome</keyword>
<dbReference type="InterPro" id="IPR036390">
    <property type="entry name" value="WH_DNA-bd_sf"/>
</dbReference>
<dbReference type="GO" id="GO:0006355">
    <property type="term" value="P:regulation of DNA-templated transcription"/>
    <property type="evidence" value="ECO:0007669"/>
    <property type="project" value="InterPro"/>
</dbReference>
<reference evidence="8 9" key="1">
    <citation type="submission" date="2018-08" db="EMBL/GenBank/DDBJ databases">
        <title>A genome reference for cultivated species of the human gut microbiota.</title>
        <authorList>
            <person name="Zou Y."/>
            <person name="Xue W."/>
            <person name="Luo G."/>
        </authorList>
    </citation>
    <scope>NUCLEOTIDE SEQUENCE [LARGE SCALE GENOMIC DNA]</scope>
    <source>
        <strain evidence="8 9">AF24-29</strain>
    </source>
</reference>
<keyword evidence="1" id="KW-0677">Repeat</keyword>
<accession>A0A412G2K2</accession>
<dbReference type="RefSeq" id="WP_117894779.1">
    <property type="nucleotide sequence ID" value="NZ_CABJCV010000008.1"/>
</dbReference>
<dbReference type="PANTHER" id="PTHR30185:SF13">
    <property type="entry name" value="LICABCH OPERON REGULATOR-RELATED"/>
    <property type="match status" value="1"/>
</dbReference>
<keyword evidence="4" id="KW-0804">Transcription</keyword>
<dbReference type="InterPro" id="IPR050661">
    <property type="entry name" value="BglG_antiterminators"/>
</dbReference>
<comment type="caution">
    <text evidence="8">The sequence shown here is derived from an EMBL/GenBank/DDBJ whole genome shotgun (WGS) entry which is preliminary data.</text>
</comment>
<dbReference type="InterPro" id="IPR036634">
    <property type="entry name" value="PRD_sf"/>
</dbReference>
<protein>
    <submittedName>
        <fullName evidence="8">HTH domain-containing protein</fullName>
    </submittedName>
</protein>
<dbReference type="InterPro" id="IPR007737">
    <property type="entry name" value="Mga_HTH"/>
</dbReference>
<dbReference type="InterPro" id="IPR036388">
    <property type="entry name" value="WH-like_DNA-bd_sf"/>
</dbReference>
<dbReference type="EMBL" id="QRUP01000008">
    <property type="protein sequence ID" value="RGR74691.1"/>
    <property type="molecule type" value="Genomic_DNA"/>
</dbReference>
<evidence type="ECO:0000256" key="1">
    <source>
        <dbReference type="ARBA" id="ARBA00022737"/>
    </source>
</evidence>
<keyword evidence="2" id="KW-0805">Transcription regulation</keyword>
<dbReference type="GeneID" id="83015323"/>
<evidence type="ECO:0000259" key="7">
    <source>
        <dbReference type="Pfam" id="PF08279"/>
    </source>
</evidence>
<dbReference type="InterPro" id="IPR013196">
    <property type="entry name" value="HTH_11"/>
</dbReference>
<evidence type="ECO:0000256" key="3">
    <source>
        <dbReference type="ARBA" id="ARBA00023159"/>
    </source>
</evidence>
<dbReference type="Pfam" id="PF00874">
    <property type="entry name" value="PRD"/>
    <property type="match status" value="1"/>
</dbReference>
<organism evidence="8 9">
    <name type="scientific">Holdemania filiformis</name>
    <dbReference type="NCBI Taxonomy" id="61171"/>
    <lineage>
        <taxon>Bacteria</taxon>
        <taxon>Bacillati</taxon>
        <taxon>Bacillota</taxon>
        <taxon>Erysipelotrichia</taxon>
        <taxon>Erysipelotrichales</taxon>
        <taxon>Erysipelotrichaceae</taxon>
        <taxon>Holdemania</taxon>
    </lineage>
</organism>